<evidence type="ECO:0000259" key="2">
    <source>
        <dbReference type="Pfam" id="PF06761"/>
    </source>
</evidence>
<dbReference type="RefSeq" id="WP_187785413.1">
    <property type="nucleotide sequence ID" value="NZ_JACTVA010000029.1"/>
</dbReference>
<sequence length="1137" mass="121913">METLISAFATIPALAGLAAVLVLMPVLWMFMPLLGFGTVRPFEDPWSRAVICLLVVVVYLALTYWRVRQRRARDKALTVAAAEPMADRCAEETAALRENLSAALDTLRRSAAKKGAYLYELPWYVLIGPPGSGKTTAIARSGLEFPLAEGKVPGVGGTRHCDWWLSDRAVMLDTAGRYTTQDSDASADKAGWDGFLNLLRRTRPRQPLNGVIVAFGIDLISGLDAEKRAEHARTVRRRIKELEEKLGQRLPVYLLLTKTDLLPGFTETFDDLDREKRNQVWGFTFPAQTGPEGATGRFGAEFQALLARLQERLLERLQAERGPAQRAAIAGFPAQVASLEQPVAAFAQAAFGGTRMDPALFLRGVYFTSATQEGTPIDRLTGALSRTFGLDGRRVAQVSGQQARSFFLGRLLKEVVFREAQLAARDSGAERRRRIAAAGIWGLAIIAMLAGGAWGWTTHAAEQRRAGVMADATAKAEAAAQGIPFDPVTDGELLRALPYLDAARDLPRMAGEPNQNGIGLDQTDKLAAGGRIAYRHALDRTLLPRLLARLEQQLRTSLQRADTLYEATRVYLMLGRQGPLDAGLVRAWLAADFAQAYPGALHQPQREALLRHLDALLTQDFATYPVDGALVDTARRVFSRLPMAERVYSRLRPAGEAVAPWRPADALGAGGGRFFLRASGRPLTDGVPGLYTLDGLQKALLPNLPAAVQAAAGESWVLGPEAGAIGAEDPARLEAAVLALYVHEYGEAWQALLDDLVLPPFAGLPAAAEGLNVLGAPNSPLRDLLRAITRQLAPSAVAERAPPPGGGAAVPTGPAAEVGRLVEARFAALREASGAPLEDILRSISELYVQVARLASLPPGTALPPSAAGALDPGQRLLADAARQPEPLAKWLRALAQSTQQARAGGAKAAIAAVAQQQLAPLCRAVEGRFPLRRDGADVPVDDFTRLFAPGGALDQFFAQNIRPYADTTQNPWRPMATDGLAPPVTAADLAQFQRAQAIRDAFFPGIAGSGLRFELLPQGLDVASNSAVLEADGVRNELPPTGGGRPVLLSWPARGNLTLTFEPAGSAGALTLDGGWSSLRLVMGRQSSLQRLVGERYRVTVSHGDRGAIFELRAGSSVNPFNLAELARFRCPVLAP</sequence>
<dbReference type="Pfam" id="PF06761">
    <property type="entry name" value="IcmF-related"/>
    <property type="match status" value="1"/>
</dbReference>
<evidence type="ECO:0000313" key="4">
    <source>
        <dbReference type="EMBL" id="MBC9208251.1"/>
    </source>
</evidence>
<dbReference type="InterPro" id="IPR027417">
    <property type="entry name" value="P-loop_NTPase"/>
</dbReference>
<feature type="transmembrane region" description="Helical" evidence="1">
    <location>
        <begin position="435"/>
        <end position="456"/>
    </location>
</feature>
<name>A0ABR7RNR5_9PROT</name>
<gene>
    <name evidence="4" type="primary">tssM</name>
    <name evidence="4" type="ORF">IBL26_15510</name>
</gene>
<dbReference type="InterPro" id="IPR009612">
    <property type="entry name" value="IcmF-rel"/>
</dbReference>
<dbReference type="EMBL" id="JACTVA010000029">
    <property type="protein sequence ID" value="MBC9208251.1"/>
    <property type="molecule type" value="Genomic_DNA"/>
</dbReference>
<feature type="domain" description="Type VI secretion system component TssM1 N-terminal" evidence="3">
    <location>
        <begin position="186"/>
        <end position="442"/>
    </location>
</feature>
<keyword evidence="5" id="KW-1185">Reference proteome</keyword>
<keyword evidence="1" id="KW-0812">Transmembrane</keyword>
<feature type="domain" description="IcmF-related" evidence="2">
    <location>
        <begin position="497"/>
        <end position="791"/>
    </location>
</feature>
<protein>
    <submittedName>
        <fullName evidence="4">Type VI secretion system membrane subunit TssM</fullName>
    </submittedName>
</protein>
<keyword evidence="1" id="KW-0472">Membrane</keyword>
<dbReference type="Pfam" id="PF14331">
    <property type="entry name" value="IcmF-related_N"/>
    <property type="match status" value="1"/>
</dbReference>
<dbReference type="NCBIfam" id="TIGR03348">
    <property type="entry name" value="VI_IcmF"/>
    <property type="match status" value="1"/>
</dbReference>
<dbReference type="PANTHER" id="PTHR36153">
    <property type="entry name" value="INNER MEMBRANE PROTEIN-RELATED"/>
    <property type="match status" value="1"/>
</dbReference>
<dbReference type="InterPro" id="IPR025743">
    <property type="entry name" value="TssM1_N"/>
</dbReference>
<evidence type="ECO:0000256" key="1">
    <source>
        <dbReference type="SAM" id="Phobius"/>
    </source>
</evidence>
<keyword evidence="1" id="KW-1133">Transmembrane helix</keyword>
<evidence type="ECO:0000259" key="3">
    <source>
        <dbReference type="Pfam" id="PF14331"/>
    </source>
</evidence>
<accession>A0ABR7RNR5</accession>
<dbReference type="CDD" id="cd00882">
    <property type="entry name" value="Ras_like_GTPase"/>
    <property type="match status" value="1"/>
</dbReference>
<proteinExistence type="predicted"/>
<evidence type="ECO:0000313" key="5">
    <source>
        <dbReference type="Proteomes" id="UP000626026"/>
    </source>
</evidence>
<comment type="caution">
    <text evidence="4">The sequence shown here is derived from an EMBL/GenBank/DDBJ whole genome shotgun (WGS) entry which is preliminary data.</text>
</comment>
<dbReference type="InterPro" id="IPR017731">
    <property type="entry name" value="TssM1-like"/>
</dbReference>
<feature type="transmembrane region" description="Helical" evidence="1">
    <location>
        <begin position="7"/>
        <end position="31"/>
    </location>
</feature>
<feature type="transmembrane region" description="Helical" evidence="1">
    <location>
        <begin position="46"/>
        <end position="65"/>
    </location>
</feature>
<dbReference type="Proteomes" id="UP000626026">
    <property type="component" value="Unassembled WGS sequence"/>
</dbReference>
<dbReference type="SUPFAM" id="SSF52540">
    <property type="entry name" value="P-loop containing nucleoside triphosphate hydrolases"/>
    <property type="match status" value="1"/>
</dbReference>
<reference evidence="4 5" key="1">
    <citation type="journal article" date="2013" name="Int. J. Syst. Evol. Microbiol.">
        <title>Roseomonas aerophila sp. nov., isolated from air.</title>
        <authorList>
            <person name="Kim S.J."/>
            <person name="Weon H.Y."/>
            <person name="Ahn J.H."/>
            <person name="Hong S.B."/>
            <person name="Seok S.J."/>
            <person name="Whang K.S."/>
            <person name="Kwon S.W."/>
        </authorList>
    </citation>
    <scope>NUCLEOTIDE SEQUENCE [LARGE SCALE GENOMIC DNA]</scope>
    <source>
        <strain evidence="4 5">NBRC 108923</strain>
    </source>
</reference>
<dbReference type="InterPro" id="IPR053156">
    <property type="entry name" value="T6SS_TssM-like"/>
</dbReference>
<organism evidence="4 5">
    <name type="scientific">Teichococcus aerophilus</name>
    <dbReference type="NCBI Taxonomy" id="1224513"/>
    <lineage>
        <taxon>Bacteria</taxon>
        <taxon>Pseudomonadati</taxon>
        <taxon>Pseudomonadota</taxon>
        <taxon>Alphaproteobacteria</taxon>
        <taxon>Acetobacterales</taxon>
        <taxon>Roseomonadaceae</taxon>
        <taxon>Roseomonas</taxon>
    </lineage>
</organism>
<dbReference type="PANTHER" id="PTHR36153:SF1">
    <property type="entry name" value="TYPE VI SECRETION SYSTEM COMPONENT TSSM1"/>
    <property type="match status" value="1"/>
</dbReference>